<accession>A0A9W7WX09</accession>
<dbReference type="AlphaFoldDB" id="A0A9W7WX09"/>
<protein>
    <submittedName>
        <fullName evidence="1">Uncharacterized protein</fullName>
    </submittedName>
</protein>
<evidence type="ECO:0000313" key="2">
    <source>
        <dbReference type="Proteomes" id="UP001059041"/>
    </source>
</evidence>
<feature type="non-terminal residue" evidence="1">
    <location>
        <position position="65"/>
    </location>
</feature>
<reference evidence="1" key="1">
    <citation type="submission" date="2021-02" db="EMBL/GenBank/DDBJ databases">
        <title>Comparative genomics reveals that relaxation of natural selection precedes convergent phenotypic evolution of cavefish.</title>
        <authorList>
            <person name="Peng Z."/>
        </authorList>
    </citation>
    <scope>NUCLEOTIDE SEQUENCE</scope>
    <source>
        <tissue evidence="1">Muscle</tissue>
    </source>
</reference>
<gene>
    <name evidence="1" type="ORF">IRJ41_020066</name>
</gene>
<sequence length="65" mass="7630">EGKDDTQLYSHEIELITLSNRLQTLFRLRERDVGEIASANHRWRFAFQALRGSKRRGDLKVSSQQ</sequence>
<comment type="caution">
    <text evidence="1">The sequence shown here is derived from an EMBL/GenBank/DDBJ whole genome shotgun (WGS) entry which is preliminary data.</text>
</comment>
<evidence type="ECO:0000313" key="1">
    <source>
        <dbReference type="EMBL" id="KAI7809918.1"/>
    </source>
</evidence>
<dbReference type="EMBL" id="JAFHDT010000005">
    <property type="protein sequence ID" value="KAI7809918.1"/>
    <property type="molecule type" value="Genomic_DNA"/>
</dbReference>
<proteinExistence type="predicted"/>
<keyword evidence="2" id="KW-1185">Reference proteome</keyword>
<name>A0A9W7WX09_TRIRA</name>
<dbReference type="Proteomes" id="UP001059041">
    <property type="component" value="Linkage Group LG5"/>
</dbReference>
<organism evidence="1 2">
    <name type="scientific">Triplophysa rosa</name>
    <name type="common">Cave loach</name>
    <dbReference type="NCBI Taxonomy" id="992332"/>
    <lineage>
        <taxon>Eukaryota</taxon>
        <taxon>Metazoa</taxon>
        <taxon>Chordata</taxon>
        <taxon>Craniata</taxon>
        <taxon>Vertebrata</taxon>
        <taxon>Euteleostomi</taxon>
        <taxon>Actinopterygii</taxon>
        <taxon>Neopterygii</taxon>
        <taxon>Teleostei</taxon>
        <taxon>Ostariophysi</taxon>
        <taxon>Cypriniformes</taxon>
        <taxon>Nemacheilidae</taxon>
        <taxon>Triplophysa</taxon>
    </lineage>
</organism>